<accession>A0A3M7SCB1</accession>
<sequence length="74" mass="8931">MSWIKYNLLQLIKLMNSFVIKRSMLNLAAFKLTIYNNINLVLIDSEKKFKIDYDKDSRLQINLENYKKNLELLF</sequence>
<reference evidence="1 2" key="1">
    <citation type="journal article" date="2018" name="Sci. Rep.">
        <title>Genomic signatures of local adaptation to the degree of environmental predictability in rotifers.</title>
        <authorList>
            <person name="Franch-Gras L."/>
            <person name="Hahn C."/>
            <person name="Garcia-Roger E.M."/>
            <person name="Carmona M.J."/>
            <person name="Serra M."/>
            <person name="Gomez A."/>
        </authorList>
    </citation>
    <scope>NUCLEOTIDE SEQUENCE [LARGE SCALE GENOMIC DNA]</scope>
    <source>
        <strain evidence="1">HYR1</strain>
    </source>
</reference>
<gene>
    <name evidence="1" type="ORF">BpHYR1_000720</name>
</gene>
<name>A0A3M7SCB1_BRAPC</name>
<comment type="caution">
    <text evidence="1">The sequence shown here is derived from an EMBL/GenBank/DDBJ whole genome shotgun (WGS) entry which is preliminary data.</text>
</comment>
<protein>
    <submittedName>
        <fullName evidence="1">Uncharacterized protein</fullName>
    </submittedName>
</protein>
<proteinExistence type="predicted"/>
<keyword evidence="2" id="KW-1185">Reference proteome</keyword>
<organism evidence="1 2">
    <name type="scientific">Brachionus plicatilis</name>
    <name type="common">Marine rotifer</name>
    <name type="synonym">Brachionus muelleri</name>
    <dbReference type="NCBI Taxonomy" id="10195"/>
    <lineage>
        <taxon>Eukaryota</taxon>
        <taxon>Metazoa</taxon>
        <taxon>Spiralia</taxon>
        <taxon>Gnathifera</taxon>
        <taxon>Rotifera</taxon>
        <taxon>Eurotatoria</taxon>
        <taxon>Monogononta</taxon>
        <taxon>Pseudotrocha</taxon>
        <taxon>Ploima</taxon>
        <taxon>Brachionidae</taxon>
        <taxon>Brachionus</taxon>
    </lineage>
</organism>
<dbReference type="Proteomes" id="UP000276133">
    <property type="component" value="Unassembled WGS sequence"/>
</dbReference>
<evidence type="ECO:0000313" key="1">
    <source>
        <dbReference type="EMBL" id="RNA33295.1"/>
    </source>
</evidence>
<dbReference type="EMBL" id="REGN01001660">
    <property type="protein sequence ID" value="RNA33295.1"/>
    <property type="molecule type" value="Genomic_DNA"/>
</dbReference>
<evidence type="ECO:0000313" key="2">
    <source>
        <dbReference type="Proteomes" id="UP000276133"/>
    </source>
</evidence>
<dbReference type="AlphaFoldDB" id="A0A3M7SCB1"/>